<dbReference type="PANTHER" id="PTHR33434:SF2">
    <property type="entry name" value="FATTY ACID-BINDING PROTEIN TM_1468"/>
    <property type="match status" value="1"/>
</dbReference>
<dbReference type="InterPro" id="IPR003797">
    <property type="entry name" value="DegV"/>
</dbReference>
<gene>
    <name evidence="2" type="ORF">ERS852491_04394</name>
</gene>
<dbReference type="EMBL" id="CYZU01000061">
    <property type="protein sequence ID" value="CUP15019.1"/>
    <property type="molecule type" value="Genomic_DNA"/>
</dbReference>
<dbReference type="Gene3D" id="3.30.1180.10">
    <property type="match status" value="1"/>
</dbReference>
<name>A0A174L0E2_9FIRM</name>
<evidence type="ECO:0000256" key="1">
    <source>
        <dbReference type="ARBA" id="ARBA00023121"/>
    </source>
</evidence>
<proteinExistence type="predicted"/>
<protein>
    <submittedName>
        <fullName evidence="2">DegV domain-containing protein SAV1425</fullName>
    </submittedName>
</protein>
<dbReference type="PROSITE" id="PS51482">
    <property type="entry name" value="DEGV"/>
    <property type="match status" value="1"/>
</dbReference>
<dbReference type="GO" id="GO:0008289">
    <property type="term" value="F:lipid binding"/>
    <property type="evidence" value="ECO:0007669"/>
    <property type="project" value="UniProtKB-KW"/>
</dbReference>
<dbReference type="InterPro" id="IPR050270">
    <property type="entry name" value="DegV_domain_contain"/>
</dbReference>
<dbReference type="AlphaFoldDB" id="A0A174L0E2"/>
<sequence>MGWLIVVKRIERMKIMPDIAIMTDSNCGILPEEGREMGITVVPMPIQIDGKTYLEGVDITADTFYDLQAKGASVTSSQPAPGEVMEMWYRLLKKHEEIVYIPMSSALSNSCQSASIFAQEFEGRVHVVNNRRISITQIQSVKDAMCMAEQGMSGAQIKETLEAEAMDATIYIAVDTLEYLKKGGRVTAAGAAIGSVLNIKPVLTIQGDKLDAYAKVRGMKTAFRTMCKALHNDVSTRLKGLYDSHQLMFGIANTAMEPEVLEHWIAQMQEEFPGEEITHSPLMLSIGCHTGPAALGIGAYRKH</sequence>
<dbReference type="InterPro" id="IPR043168">
    <property type="entry name" value="DegV_C"/>
</dbReference>
<dbReference type="PANTHER" id="PTHR33434">
    <property type="entry name" value="DEGV DOMAIN-CONTAINING PROTEIN DR_1986-RELATED"/>
    <property type="match status" value="1"/>
</dbReference>
<dbReference type="SUPFAM" id="SSF82549">
    <property type="entry name" value="DAK1/DegV-like"/>
    <property type="match status" value="1"/>
</dbReference>
<organism evidence="2 3">
    <name type="scientific">Faecalicatena contorta</name>
    <dbReference type="NCBI Taxonomy" id="39482"/>
    <lineage>
        <taxon>Bacteria</taxon>
        <taxon>Bacillati</taxon>
        <taxon>Bacillota</taxon>
        <taxon>Clostridia</taxon>
        <taxon>Lachnospirales</taxon>
        <taxon>Lachnospiraceae</taxon>
        <taxon>Faecalicatena</taxon>
    </lineage>
</organism>
<accession>A0A174L0E2</accession>
<reference evidence="2 3" key="1">
    <citation type="submission" date="2015-09" db="EMBL/GenBank/DDBJ databases">
        <authorList>
            <consortium name="Pathogen Informatics"/>
        </authorList>
    </citation>
    <scope>NUCLEOTIDE SEQUENCE [LARGE SCALE GENOMIC DNA]</scope>
    <source>
        <strain evidence="2 3">2789STDY5834876</strain>
    </source>
</reference>
<dbReference type="STRING" id="39482.ERS852491_04394"/>
<evidence type="ECO:0000313" key="2">
    <source>
        <dbReference type="EMBL" id="CUP15019.1"/>
    </source>
</evidence>
<keyword evidence="1" id="KW-0446">Lipid-binding</keyword>
<dbReference type="Pfam" id="PF02645">
    <property type="entry name" value="DegV"/>
    <property type="match status" value="1"/>
</dbReference>
<dbReference type="Gene3D" id="3.40.50.10170">
    <property type="match status" value="1"/>
</dbReference>
<evidence type="ECO:0000313" key="3">
    <source>
        <dbReference type="Proteomes" id="UP000095544"/>
    </source>
</evidence>
<dbReference type="NCBIfam" id="TIGR00762">
    <property type="entry name" value="DegV"/>
    <property type="match status" value="1"/>
</dbReference>
<dbReference type="Proteomes" id="UP000095544">
    <property type="component" value="Unassembled WGS sequence"/>
</dbReference>